<reference evidence="2 3" key="1">
    <citation type="submission" date="2016-02" db="EMBL/GenBank/DDBJ databases">
        <title>Genome analysis of coral dinoflagellate symbionts highlights evolutionary adaptations to a symbiotic lifestyle.</title>
        <authorList>
            <person name="Aranda M."/>
            <person name="Li Y."/>
            <person name="Liew Y.J."/>
            <person name="Baumgarten S."/>
            <person name="Simakov O."/>
            <person name="Wilson M."/>
            <person name="Piel J."/>
            <person name="Ashoor H."/>
            <person name="Bougouffa S."/>
            <person name="Bajic V.B."/>
            <person name="Ryu T."/>
            <person name="Ravasi T."/>
            <person name="Bayer T."/>
            <person name="Micklem G."/>
            <person name="Kim H."/>
            <person name="Bhak J."/>
            <person name="Lajeunesse T.C."/>
            <person name="Voolstra C.R."/>
        </authorList>
    </citation>
    <scope>NUCLEOTIDE SEQUENCE [LARGE SCALE GENOMIC DNA]</scope>
    <source>
        <strain evidence="2 3">CCMP2467</strain>
    </source>
</reference>
<name>A0A1Q9D936_SYMMI</name>
<proteinExistence type="predicted"/>
<dbReference type="OrthoDB" id="434481at2759"/>
<evidence type="ECO:0000313" key="2">
    <source>
        <dbReference type="EMBL" id="OLP91733.1"/>
    </source>
</evidence>
<organism evidence="2 3">
    <name type="scientific">Symbiodinium microadriaticum</name>
    <name type="common">Dinoflagellate</name>
    <name type="synonym">Zooxanthella microadriatica</name>
    <dbReference type="NCBI Taxonomy" id="2951"/>
    <lineage>
        <taxon>Eukaryota</taxon>
        <taxon>Sar</taxon>
        <taxon>Alveolata</taxon>
        <taxon>Dinophyceae</taxon>
        <taxon>Suessiales</taxon>
        <taxon>Symbiodiniaceae</taxon>
        <taxon>Symbiodinium</taxon>
    </lineage>
</organism>
<gene>
    <name evidence="2" type="ORF">AK812_SmicGene26525</name>
</gene>
<sequence length="1406" mass="154509">MPQGSSDEARLLVAERLAEPQKLSLIQSSTFSPGSTRKGDPRYRLFVSVTGTDEPSRSTIDVYKRQGAAQVDVEHVVCEAAARFSERIEFHGFTVPEAVEWARTESGHRATELKFEYARLCRDAAQSWWAKLRSRARAKAHLACGSEREEATGQDDAKIDLLALQEEPCWQHDVDTILDEKEMKKAQTFLKRKITSKRQEYLEQDRKSSGMKDDVIKQEPKANKEFCKIVQELAQKNSEMPPPSSAISELLERSALLELRLRSWGLWTAYQLNHLKKDENYVTEGHHDVEFIAAPLKKVDRIVEKLALLNPASSPANKCPLKDAARGAIACKSIGLMLVVLQVVQREVQQNILLLLQVKDRWSHGKSAYGWSDVVLILAFPDGLGANVPFELQITHSKLFNTLFSRGMIDFQGGTLGENVAQSALISAYLPQADSDNEDGVLTVSTQRVSPLKVMALVGVMAVVGIMAGVAGDKILRSKASFRDTQPSKIPPGYVRMTVTATQLSFQHIFLSPEEEAALERRTLFQAKKDHNEKALLEYGLSCGLSSGRLLILSVGSSSTQAYDASGLSFSVHAGTKVCSREALLELEQKLRAEGQDYECVLLINSIGFAVKPEITQLVDLKDLEESPELPGVPALRASLERALPKAEKKVLSRHKGIKGYQCAQLINDFSVALAEGALAEHAADVIVDWGGASFKVFLKGRRIGSERMDANELLCSSGELDKKRLQELIQQIETKVNKLLEQEPLPTDCKVLIAQTGRARELHYRNLQASESQGSNERSWLQLVAKEKAAKQLRASSHEVAKAHSNVTKASNATVAPASACRNAVAGEACYNAVLWHKWIGVVENPGGYPKGVWRGSNRATIQQWLHDTKVRGVVLDLGQGSEPGQAPIEGLRLGAFVGAILPEVNEAASVPVPIEDEDGSPPKERSGADKGPGPKNKANKEHAQALCDGLEAWMKELDVEYGTGSVWLGESLVASSTRTPNDGAKSESMMTGKGSPPARVDLEKPRVLQINVKVGKGDEAGSSTDLAEVPTPDTILLAAEVEQNLEDKAKNSAEAIHVEHMTYMEGRMQAECPKPCFDEAYPVPEKKAKGSPSIYCFSVARAGPEIDTMYMQRQSGTGIFACDGHAVYSNTNTTIDGIRTIPIGNTDSGLSVDHTAANSQVFMRTWMTLLNNNDWWHYDFVAKVDPDAVLFPERMRGHLSWHVGQPVFFLNCAKWHPMMYGALEVFSKQALGRYLAQHGKCESGLHENCHANDGSVFKLQASIQKNHWVHVLVMKAGVCRGPLRAFVQSSSQDGEQVVPNLTTEDRRRILHAADDLLADDVNPTPTAVGIRMGAPAVVQGPQPFLRNRYMGKCLEILGVQAQPDYGNFLHDERCWGVDCGNKAAVAFHAFKAVNSWYRCFLASS</sequence>
<protein>
    <submittedName>
        <fullName evidence="2">Uncharacterized protein</fullName>
    </submittedName>
</protein>
<evidence type="ECO:0000256" key="1">
    <source>
        <dbReference type="SAM" id="MobiDB-lite"/>
    </source>
</evidence>
<comment type="caution">
    <text evidence="2">The sequence shown here is derived from an EMBL/GenBank/DDBJ whole genome shotgun (WGS) entry which is preliminary data.</text>
</comment>
<dbReference type="EMBL" id="LSRX01000651">
    <property type="protein sequence ID" value="OLP91733.1"/>
    <property type="molecule type" value="Genomic_DNA"/>
</dbReference>
<feature type="region of interest" description="Disordered" evidence="1">
    <location>
        <begin position="978"/>
        <end position="1002"/>
    </location>
</feature>
<keyword evidence="3" id="KW-1185">Reference proteome</keyword>
<dbReference type="Proteomes" id="UP000186817">
    <property type="component" value="Unassembled WGS sequence"/>
</dbReference>
<accession>A0A1Q9D936</accession>
<evidence type="ECO:0000313" key="3">
    <source>
        <dbReference type="Proteomes" id="UP000186817"/>
    </source>
</evidence>
<feature type="region of interest" description="Disordered" evidence="1">
    <location>
        <begin position="911"/>
        <end position="943"/>
    </location>
</feature>